<sequence length="270" mass="29541">MAPQQPRRVPLSVLIPTVVGAVVAPVVWFNWSSPWTSELVARMPAAVSGSSDTAALRSGGDAVDSSHFHWPSAGDLAGLWISSDEASRMLWAMKPGMIYLEYGSGGSTMAFAPMARRAYSVEHNEPWCKKMQQKLAAKGLTNRISYKCESVPAGTGGWGIANAFEEGDYKVFKRYVDTVTRLGEATFDVVLIDGRARVACALKVLPYLSSTSTIILHDARRAHYAAILDYYDEIGQVVGQRGARLFRRKASVVPLLPLSDEVIQGVYERK</sequence>
<dbReference type="EMBL" id="KV918881">
    <property type="protein sequence ID" value="OSX76045.1"/>
    <property type="molecule type" value="Genomic_DNA"/>
</dbReference>
<reference evidence="2 3" key="1">
    <citation type="submission" date="2017-03" db="EMBL/GenBank/DDBJ databases">
        <title>WGS assembly of Porphyra umbilicalis.</title>
        <authorList>
            <person name="Brawley S.H."/>
            <person name="Blouin N.A."/>
            <person name="Ficko-Blean E."/>
            <person name="Wheeler G.L."/>
            <person name="Lohr M."/>
            <person name="Goodson H.V."/>
            <person name="Jenkins J.W."/>
            <person name="Blaby-Haas C.E."/>
            <person name="Helliwell K.E."/>
            <person name="Chan C."/>
            <person name="Marriage T."/>
            <person name="Bhattacharya D."/>
            <person name="Klein A.S."/>
            <person name="Badis Y."/>
            <person name="Brodie J."/>
            <person name="Cao Y."/>
            <person name="Collen J."/>
            <person name="Dittami S.M."/>
            <person name="Gachon C.M."/>
            <person name="Green B.R."/>
            <person name="Karpowicz S."/>
            <person name="Kim J.W."/>
            <person name="Kudahl U."/>
            <person name="Lin S."/>
            <person name="Michel G."/>
            <person name="Mittag M."/>
            <person name="Olson B.J."/>
            <person name="Pangilinan J."/>
            <person name="Peng Y."/>
            <person name="Qiu H."/>
            <person name="Shu S."/>
            <person name="Singer J.T."/>
            <person name="Smith A.G."/>
            <person name="Sprecher B.N."/>
            <person name="Wagner V."/>
            <person name="Wang W."/>
            <person name="Wang Z.-Y."/>
            <person name="Yan J."/>
            <person name="Yarish C."/>
            <person name="Zoeuner-Riek S."/>
            <person name="Zhuang Y."/>
            <person name="Zou Y."/>
            <person name="Lindquist E.A."/>
            <person name="Grimwood J."/>
            <person name="Barry K."/>
            <person name="Rokhsar D.S."/>
            <person name="Schmutz J."/>
            <person name="Stiller J.W."/>
            <person name="Grossman A.R."/>
            <person name="Prochnik S.E."/>
        </authorList>
    </citation>
    <scope>NUCLEOTIDE SEQUENCE [LARGE SCALE GENOMIC DNA]</scope>
    <source>
        <strain evidence="2">4086291</strain>
    </source>
</reference>
<organism evidence="2 3">
    <name type="scientific">Porphyra umbilicalis</name>
    <name type="common">Purple laver</name>
    <name type="synonym">Red alga</name>
    <dbReference type="NCBI Taxonomy" id="2786"/>
    <lineage>
        <taxon>Eukaryota</taxon>
        <taxon>Rhodophyta</taxon>
        <taxon>Bangiophyceae</taxon>
        <taxon>Bangiales</taxon>
        <taxon>Bangiaceae</taxon>
        <taxon>Porphyra</taxon>
    </lineage>
</organism>
<evidence type="ECO:0000313" key="3">
    <source>
        <dbReference type="Proteomes" id="UP000218209"/>
    </source>
</evidence>
<keyword evidence="3" id="KW-1185">Reference proteome</keyword>
<dbReference type="Proteomes" id="UP000218209">
    <property type="component" value="Unassembled WGS sequence"/>
</dbReference>
<name>A0A1X6P5L4_PORUM</name>
<dbReference type="InterPro" id="IPR029063">
    <property type="entry name" value="SAM-dependent_MTases_sf"/>
</dbReference>
<dbReference type="OrthoDB" id="4473at2759"/>
<keyword evidence="1" id="KW-0472">Membrane</keyword>
<keyword evidence="1" id="KW-1133">Transmembrane helix</keyword>
<accession>A0A1X6P5L4</accession>
<dbReference type="SUPFAM" id="SSF53335">
    <property type="entry name" value="S-adenosyl-L-methionine-dependent methyltransferases"/>
    <property type="match status" value="1"/>
</dbReference>
<evidence type="ECO:0000256" key="1">
    <source>
        <dbReference type="SAM" id="Phobius"/>
    </source>
</evidence>
<dbReference type="AlphaFoldDB" id="A0A1X6P5L4"/>
<proteinExistence type="predicted"/>
<feature type="transmembrane region" description="Helical" evidence="1">
    <location>
        <begin position="12"/>
        <end position="31"/>
    </location>
</feature>
<dbReference type="Gene3D" id="3.40.50.150">
    <property type="entry name" value="Vaccinia Virus protein VP39"/>
    <property type="match status" value="1"/>
</dbReference>
<keyword evidence="1" id="KW-0812">Transmembrane</keyword>
<gene>
    <name evidence="2" type="ORF">BU14_0208s0003</name>
</gene>
<evidence type="ECO:0000313" key="2">
    <source>
        <dbReference type="EMBL" id="OSX76045.1"/>
    </source>
</evidence>
<protein>
    <submittedName>
        <fullName evidence="2">Uncharacterized protein</fullName>
    </submittedName>
</protein>